<protein>
    <submittedName>
        <fullName evidence="2">Uncharacterized protein</fullName>
    </submittedName>
</protein>
<dbReference type="RefSeq" id="XP_009527092.1">
    <property type="nucleotide sequence ID" value="XM_009528797.1"/>
</dbReference>
<dbReference type="GeneID" id="20641915"/>
<accession>G4ZGW8</accession>
<dbReference type="InParanoid" id="G4ZGW8"/>
<evidence type="ECO:0000256" key="1">
    <source>
        <dbReference type="SAM" id="MobiDB-lite"/>
    </source>
</evidence>
<dbReference type="Proteomes" id="UP000002640">
    <property type="component" value="Unassembled WGS sequence"/>
</dbReference>
<name>G4ZGW8_PHYSP</name>
<evidence type="ECO:0000313" key="3">
    <source>
        <dbReference type="Proteomes" id="UP000002640"/>
    </source>
</evidence>
<feature type="compositionally biased region" description="Polar residues" evidence="1">
    <location>
        <begin position="78"/>
        <end position="88"/>
    </location>
</feature>
<proteinExistence type="predicted"/>
<keyword evidence="3" id="KW-1185">Reference proteome</keyword>
<dbReference type="KEGG" id="psoj:PHYSODRAFT_300873"/>
<dbReference type="EMBL" id="JH159154">
    <property type="protein sequence ID" value="EGZ18034.1"/>
    <property type="molecule type" value="Genomic_DNA"/>
</dbReference>
<feature type="region of interest" description="Disordered" evidence="1">
    <location>
        <begin position="78"/>
        <end position="144"/>
    </location>
</feature>
<feature type="compositionally biased region" description="Polar residues" evidence="1">
    <location>
        <begin position="135"/>
        <end position="144"/>
    </location>
</feature>
<evidence type="ECO:0000313" key="2">
    <source>
        <dbReference type="EMBL" id="EGZ18034.1"/>
    </source>
</evidence>
<reference evidence="2 3" key="1">
    <citation type="journal article" date="2006" name="Science">
        <title>Phytophthora genome sequences uncover evolutionary origins and mechanisms of pathogenesis.</title>
        <authorList>
            <person name="Tyler B.M."/>
            <person name="Tripathy S."/>
            <person name="Zhang X."/>
            <person name="Dehal P."/>
            <person name="Jiang R.H."/>
            <person name="Aerts A."/>
            <person name="Arredondo F.D."/>
            <person name="Baxter L."/>
            <person name="Bensasson D."/>
            <person name="Beynon J.L."/>
            <person name="Chapman J."/>
            <person name="Damasceno C.M."/>
            <person name="Dorrance A.E."/>
            <person name="Dou D."/>
            <person name="Dickerman A.W."/>
            <person name="Dubchak I.L."/>
            <person name="Garbelotto M."/>
            <person name="Gijzen M."/>
            <person name="Gordon S.G."/>
            <person name="Govers F."/>
            <person name="Grunwald N.J."/>
            <person name="Huang W."/>
            <person name="Ivors K.L."/>
            <person name="Jones R.W."/>
            <person name="Kamoun S."/>
            <person name="Krampis K."/>
            <person name="Lamour K.H."/>
            <person name="Lee M.K."/>
            <person name="McDonald W.H."/>
            <person name="Medina M."/>
            <person name="Meijer H.J."/>
            <person name="Nordberg E.K."/>
            <person name="Maclean D.J."/>
            <person name="Ospina-Giraldo M.D."/>
            <person name="Morris P.F."/>
            <person name="Phuntumart V."/>
            <person name="Putnam N.H."/>
            <person name="Rash S."/>
            <person name="Rose J.K."/>
            <person name="Sakihama Y."/>
            <person name="Salamov A.A."/>
            <person name="Savidor A."/>
            <person name="Scheuring C.F."/>
            <person name="Smith B.M."/>
            <person name="Sobral B.W."/>
            <person name="Terry A."/>
            <person name="Torto-Alalibo T.A."/>
            <person name="Win J."/>
            <person name="Xu Z."/>
            <person name="Zhang H."/>
            <person name="Grigoriev I.V."/>
            <person name="Rokhsar D.S."/>
            <person name="Boore J.L."/>
        </authorList>
    </citation>
    <scope>NUCLEOTIDE SEQUENCE [LARGE SCALE GENOMIC DNA]</scope>
    <source>
        <strain evidence="2 3">P6497</strain>
    </source>
</reference>
<gene>
    <name evidence="2" type="ORF">PHYSODRAFT_300873</name>
</gene>
<organism evidence="2 3">
    <name type="scientific">Phytophthora sojae (strain P6497)</name>
    <name type="common">Soybean stem and root rot agent</name>
    <name type="synonym">Phytophthora megasperma f. sp. glycines</name>
    <dbReference type="NCBI Taxonomy" id="1094619"/>
    <lineage>
        <taxon>Eukaryota</taxon>
        <taxon>Sar</taxon>
        <taxon>Stramenopiles</taxon>
        <taxon>Oomycota</taxon>
        <taxon>Peronosporomycetes</taxon>
        <taxon>Peronosporales</taxon>
        <taxon>Peronosporaceae</taxon>
        <taxon>Phytophthora</taxon>
    </lineage>
</organism>
<sequence>MNLLWAVGILRQFYTRGGGSSNRRGVRLAGRGFADTPIRTSTSEPDLETGPKVHIQVADEDAHHGARQVAVPVVRVTSEVSRQSTSPVVSRDDPSKVARQGARQVTSKSDPKEARAESNISNAGRPFASDPYTCSAASKRSSSG</sequence>
<dbReference type="AlphaFoldDB" id="G4ZGW8"/>